<dbReference type="AlphaFoldDB" id="A0AA35VAA5"/>
<dbReference type="RefSeq" id="WP_289841304.1">
    <property type="nucleotide sequence ID" value="NZ_CATKSH010000007.1"/>
</dbReference>
<proteinExistence type="predicted"/>
<reference evidence="2" key="1">
    <citation type="submission" date="2023-03" db="EMBL/GenBank/DDBJ databases">
        <authorList>
            <person name="Cleenwerck I."/>
        </authorList>
    </citation>
    <scope>NUCLEOTIDE SEQUENCE</scope>
    <source>
        <strain evidence="2">LMG 32879</strain>
    </source>
</reference>
<keyword evidence="3" id="KW-1185">Reference proteome</keyword>
<gene>
    <name evidence="2" type="ORF">LMG32879_001464</name>
</gene>
<name>A0AA35VAA5_9PROT</name>
<evidence type="ECO:0000313" key="3">
    <source>
        <dbReference type="Proteomes" id="UP001176960"/>
    </source>
</evidence>
<dbReference type="EMBL" id="CATKSH010000007">
    <property type="protein sequence ID" value="CAI9120627.1"/>
    <property type="molecule type" value="Genomic_DNA"/>
</dbReference>
<evidence type="ECO:0000256" key="1">
    <source>
        <dbReference type="SAM" id="MobiDB-lite"/>
    </source>
</evidence>
<dbReference type="Proteomes" id="UP001176960">
    <property type="component" value="Unassembled WGS sequence"/>
</dbReference>
<sequence length="247" mass="26785">MPKINSFFFYASTTVVGSLGRAMEERAGGACISGGGEVTPPPETTPKPFSDEPEVPAGARVSIENFKPHRPDGLDVERMDISELPPENVEAAEQLQAAGWDLNQQKQILNSGNGFRNADYQEGDSMYGFSSEGWPKGADSPYWMDEPTFQEMQTRFRDPVEGAWDSLGIKNHLALPCYNQANAVYRGQLTETQSVVISTINPAAENVIYQSADGTELLNFERSMTGGGSQFAPALNTMGNIAEHGGP</sequence>
<feature type="region of interest" description="Disordered" evidence="1">
    <location>
        <begin position="30"/>
        <end position="55"/>
    </location>
</feature>
<comment type="caution">
    <text evidence="2">The sequence shown here is derived from an EMBL/GenBank/DDBJ whole genome shotgun (WGS) entry which is preliminary data.</text>
</comment>
<evidence type="ECO:0000313" key="2">
    <source>
        <dbReference type="EMBL" id="CAI9120627.1"/>
    </source>
</evidence>
<accession>A0AA35VAA5</accession>
<organism evidence="2 3">
    <name type="scientific">Brytella acorum</name>
    <dbReference type="NCBI Taxonomy" id="2959299"/>
    <lineage>
        <taxon>Bacteria</taxon>
        <taxon>Pseudomonadati</taxon>
        <taxon>Pseudomonadota</taxon>
        <taxon>Alphaproteobacteria</taxon>
        <taxon>Acetobacterales</taxon>
        <taxon>Acetobacteraceae</taxon>
        <taxon>Brytella</taxon>
    </lineage>
</organism>
<protein>
    <submittedName>
        <fullName evidence="2">Uncharacterized protein</fullName>
    </submittedName>
</protein>